<organism evidence="7">
    <name type="scientific">Picocystis salinarum</name>
    <dbReference type="NCBI Taxonomy" id="88271"/>
    <lineage>
        <taxon>Eukaryota</taxon>
        <taxon>Viridiplantae</taxon>
        <taxon>Chlorophyta</taxon>
        <taxon>Picocystophyceae</taxon>
        <taxon>Picocystales</taxon>
        <taxon>Picocystaceae</taxon>
        <taxon>Picocystis</taxon>
    </lineage>
</organism>
<dbReference type="PANTHER" id="PTHR43246">
    <property type="entry name" value="PEPTIDYL-PROLYL CIS-TRANS ISOMERASE CYP38, CHLOROPLASTIC"/>
    <property type="match status" value="1"/>
</dbReference>
<dbReference type="SUPFAM" id="SSF101112">
    <property type="entry name" value="Oxygen-evolving enhancer protein 3"/>
    <property type="match status" value="1"/>
</dbReference>
<feature type="region of interest" description="Disordered" evidence="5">
    <location>
        <begin position="415"/>
        <end position="434"/>
    </location>
</feature>
<keyword evidence="3" id="KW-0697">Rotamase</keyword>
<dbReference type="InterPro" id="IPR023222">
    <property type="entry name" value="PsbQ-like_dom_sf"/>
</dbReference>
<evidence type="ECO:0000256" key="5">
    <source>
        <dbReference type="SAM" id="MobiDB-lite"/>
    </source>
</evidence>
<evidence type="ECO:0000259" key="6">
    <source>
        <dbReference type="PROSITE" id="PS50072"/>
    </source>
</evidence>
<dbReference type="Gene3D" id="2.40.100.10">
    <property type="entry name" value="Cyclophilin-like"/>
    <property type="match status" value="1"/>
</dbReference>
<gene>
    <name evidence="7" type="ORF">PSAL00342_LOCUS2608</name>
</gene>
<dbReference type="PROSITE" id="PS50072">
    <property type="entry name" value="CSA_PPIASE_2"/>
    <property type="match status" value="1"/>
</dbReference>
<dbReference type="InterPro" id="IPR048563">
    <property type="entry name" value="CYP38_PsbQ-like"/>
</dbReference>
<keyword evidence="2" id="KW-0793">Thylakoid</keyword>
<feature type="compositionally biased region" description="Pro residues" evidence="5">
    <location>
        <begin position="425"/>
        <end position="434"/>
    </location>
</feature>
<name>A0A7S3XEK6_9CHLO</name>
<evidence type="ECO:0000313" key="7">
    <source>
        <dbReference type="EMBL" id="CAE0608789.1"/>
    </source>
</evidence>
<dbReference type="Pfam" id="PF00160">
    <property type="entry name" value="Pro_isomerase"/>
    <property type="match status" value="1"/>
</dbReference>
<proteinExistence type="predicted"/>
<sequence>MASSKANYATKPIVQRSPDGRKSMKTSKAHLEAVRAAAEHQPKEWMKKAVSAISAGALAMSVTASGPVLEPAQAAAPMEVMQLAKLTAGDPQKNPNALLRNALPIDNKPIRAIQQNLELISEDLRVPGVNFRGVSSKVNASYRVATKNKDKILADVAEDKKAAAEDSMAKLVKGLEALQETVKVQDKQEVPLLQQELLRYVGDIEQDMVKGFPFEIPQEYSNLPALKGRATITMDLSLKDNPVTDKARMVIVVDGYNAPITAGNFVDLVNKKFYDGLEIQRADGFVVQTGKPEDGDGYKIDGKLQTIPLEVKVPADEVPLYGETLENLGRFQETPVLPFNAFGTLAMARSEFEPNSASSQIFWLLKESELTPSSANLLDGSYGVFGYVVQGADILQDLKVGDVITSAKVVAGQENLVNPRRGSSPPAPPPAAEE</sequence>
<reference evidence="7" key="1">
    <citation type="submission" date="2021-01" db="EMBL/GenBank/DDBJ databases">
        <authorList>
            <person name="Corre E."/>
            <person name="Pelletier E."/>
            <person name="Niang G."/>
            <person name="Scheremetjew M."/>
            <person name="Finn R."/>
            <person name="Kale V."/>
            <person name="Holt S."/>
            <person name="Cochrane G."/>
            <person name="Meng A."/>
            <person name="Brown T."/>
            <person name="Cohen L."/>
        </authorList>
    </citation>
    <scope>NUCLEOTIDE SEQUENCE</scope>
    <source>
        <strain evidence="7">CCMP1897</strain>
    </source>
</reference>
<dbReference type="GO" id="GO:0003755">
    <property type="term" value="F:peptidyl-prolyl cis-trans isomerase activity"/>
    <property type="evidence" value="ECO:0007669"/>
    <property type="project" value="UniProtKB-KW"/>
</dbReference>
<dbReference type="AlphaFoldDB" id="A0A7S3XEK6"/>
<dbReference type="InterPro" id="IPR044665">
    <property type="entry name" value="E_coli_cyclophilin_A-like"/>
</dbReference>
<dbReference type="CDD" id="cd01924">
    <property type="entry name" value="cyclophilin_TLP40_like"/>
    <property type="match status" value="1"/>
</dbReference>
<accession>A0A7S3XEK6</accession>
<evidence type="ECO:0000256" key="4">
    <source>
        <dbReference type="ARBA" id="ARBA00023235"/>
    </source>
</evidence>
<dbReference type="EC" id="5.2.1.8" evidence="1"/>
<dbReference type="Gene3D" id="1.20.120.290">
    <property type="entry name" value="Oxygen-evolving enhancer protein 3 (PsbQ), four-helix up-down bundle"/>
    <property type="match status" value="1"/>
</dbReference>
<evidence type="ECO:0000256" key="2">
    <source>
        <dbReference type="ARBA" id="ARBA00023078"/>
    </source>
</evidence>
<dbReference type="Pfam" id="PF21329">
    <property type="entry name" value="CYP38_PsbQ-like"/>
    <property type="match status" value="1"/>
</dbReference>
<feature type="region of interest" description="Disordered" evidence="5">
    <location>
        <begin position="1"/>
        <end position="27"/>
    </location>
</feature>
<evidence type="ECO:0000256" key="3">
    <source>
        <dbReference type="ARBA" id="ARBA00023110"/>
    </source>
</evidence>
<protein>
    <recommendedName>
        <fullName evidence="1">peptidylprolyl isomerase</fullName>
        <ecNumber evidence="1">5.2.1.8</ecNumber>
    </recommendedName>
</protein>
<dbReference type="InterPro" id="IPR029000">
    <property type="entry name" value="Cyclophilin-like_dom_sf"/>
</dbReference>
<dbReference type="EMBL" id="HBIS01002913">
    <property type="protein sequence ID" value="CAE0608789.1"/>
    <property type="molecule type" value="Transcribed_RNA"/>
</dbReference>
<feature type="domain" description="PPIase cyclophilin-type" evidence="6">
    <location>
        <begin position="247"/>
        <end position="399"/>
    </location>
</feature>
<evidence type="ECO:0000256" key="1">
    <source>
        <dbReference type="ARBA" id="ARBA00013194"/>
    </source>
</evidence>
<dbReference type="SUPFAM" id="SSF50891">
    <property type="entry name" value="Cyclophilin-like"/>
    <property type="match status" value="1"/>
</dbReference>
<keyword evidence="4" id="KW-0413">Isomerase</keyword>
<dbReference type="InterPro" id="IPR002130">
    <property type="entry name" value="Cyclophilin-type_PPIase_dom"/>
</dbReference>